<dbReference type="Pfam" id="PF04450">
    <property type="entry name" value="BSP"/>
    <property type="match status" value="2"/>
</dbReference>
<comment type="caution">
    <text evidence="1">The sequence shown here is derived from an EMBL/GenBank/DDBJ whole genome shotgun (WGS) entry which is preliminary data.</text>
</comment>
<reference evidence="1 2" key="1">
    <citation type="submission" date="2016-08" db="EMBL/GenBank/DDBJ databases">
        <title>A Parts List for Fungal Cellulosomes Revealed by Comparative Genomics.</title>
        <authorList>
            <consortium name="DOE Joint Genome Institute"/>
            <person name="Haitjema C.H."/>
            <person name="Gilmore S.P."/>
            <person name="Henske J.K."/>
            <person name="Solomon K.V."/>
            <person name="De Groot R."/>
            <person name="Kuo A."/>
            <person name="Mondo S.J."/>
            <person name="Salamov A.A."/>
            <person name="Labutti K."/>
            <person name="Zhao Z."/>
            <person name="Chiniquy J."/>
            <person name="Barry K."/>
            <person name="Brewer H.M."/>
            <person name="Purvine S.O."/>
            <person name="Wright A.T."/>
            <person name="Boxma B."/>
            <person name="Van Alen T."/>
            <person name="Hackstein J.H."/>
            <person name="Baker S.E."/>
            <person name="Grigoriev I.V."/>
            <person name="O'Malley M.A."/>
        </authorList>
    </citation>
    <scope>NUCLEOTIDE SEQUENCE [LARGE SCALE GENOMIC DNA]</scope>
    <source>
        <strain evidence="1 2">G1</strain>
    </source>
</reference>
<organism evidence="1 2">
    <name type="scientific">Neocallimastix californiae</name>
    <dbReference type="NCBI Taxonomy" id="1754190"/>
    <lineage>
        <taxon>Eukaryota</taxon>
        <taxon>Fungi</taxon>
        <taxon>Fungi incertae sedis</taxon>
        <taxon>Chytridiomycota</taxon>
        <taxon>Chytridiomycota incertae sedis</taxon>
        <taxon>Neocallimastigomycetes</taxon>
        <taxon>Neocallimastigales</taxon>
        <taxon>Neocallimastigaceae</taxon>
        <taxon>Neocallimastix</taxon>
    </lineage>
</organism>
<dbReference type="Proteomes" id="UP000193920">
    <property type="component" value="Unassembled WGS sequence"/>
</dbReference>
<dbReference type="STRING" id="1754190.A0A1Y2EZU5"/>
<dbReference type="AlphaFoldDB" id="A0A1Y2EZU5"/>
<proteinExistence type="predicted"/>
<name>A0A1Y2EZU5_9FUNG</name>
<evidence type="ECO:0000313" key="2">
    <source>
        <dbReference type="Proteomes" id="UP000193920"/>
    </source>
</evidence>
<dbReference type="PANTHER" id="PTHR33321">
    <property type="match status" value="1"/>
</dbReference>
<dbReference type="OrthoDB" id="891726at2759"/>
<sequence>MALVNSDNKKYKLNQDKYDHDIHYIFKYKIDDEEGHTSTRALNFIPIFFSMFDPLDEFIRISNIVFETLYPNQENSRNNDNIKKIKEITFIVRDMEGVAYSCGGDDENTSEVHFSIEYLFNFYKEHAKYFHSNNREQSESSQKDSNATVTKTILNNPDGETVSTIITTTIVNTIITKKSVPDVTVEDEAKEETLFETKGVLTHELVHVWQFSCDDLPPNIIEGIADAVRKLVGYSAKHWVEPKISIDNPDTIMTPWDVDYNGAGFFLSWVQDNVPVTEEFKDSSFIEALNKQCRESYTDEAFQSITGYKIEDLFIYYQISIQD</sequence>
<accession>A0A1Y2EZU5</accession>
<dbReference type="PANTHER" id="PTHR33321:SF12">
    <property type="entry name" value="PLANT BASIC SECRETORY PROTEIN (BSP) FAMILY PROTEIN"/>
    <property type="match status" value="1"/>
</dbReference>
<gene>
    <name evidence="1" type="ORF">LY90DRAFT_665420</name>
</gene>
<dbReference type="EMBL" id="MCOG01000020">
    <property type="protein sequence ID" value="ORY77161.1"/>
    <property type="molecule type" value="Genomic_DNA"/>
</dbReference>
<evidence type="ECO:0000313" key="1">
    <source>
        <dbReference type="EMBL" id="ORY77161.1"/>
    </source>
</evidence>
<protein>
    <submittedName>
        <fullName evidence="1">BSP-domain-containing protein</fullName>
    </submittedName>
</protein>
<keyword evidence="2" id="KW-1185">Reference proteome</keyword>
<dbReference type="InterPro" id="IPR007541">
    <property type="entry name" value="Uncharacterised_BSP"/>
</dbReference>